<evidence type="ECO:0000313" key="3">
    <source>
        <dbReference type="Proteomes" id="UP001389717"/>
    </source>
</evidence>
<protein>
    <submittedName>
        <fullName evidence="2">DUF4830 domain-containing protein</fullName>
    </submittedName>
</protein>
<reference evidence="2 3" key="1">
    <citation type="submission" date="2024-04" db="EMBL/GenBank/DDBJ databases">
        <title>Bacillus oryzaecorticis sp. nov., a moderately halophilic bacterium isolated from rice husks.</title>
        <authorList>
            <person name="Zhu H.-S."/>
        </authorList>
    </citation>
    <scope>NUCLEOTIDE SEQUENCE [LARGE SCALE GENOMIC DNA]</scope>
    <source>
        <strain evidence="2 3">ZC255</strain>
    </source>
</reference>
<comment type="caution">
    <text evidence="2">The sequence shown here is derived from an EMBL/GenBank/DDBJ whole genome shotgun (WGS) entry which is preliminary data.</text>
</comment>
<keyword evidence="3" id="KW-1185">Reference proteome</keyword>
<dbReference type="EMBL" id="JBBYAF010000005">
    <property type="protein sequence ID" value="MEL3971491.1"/>
    <property type="molecule type" value="Genomic_DNA"/>
</dbReference>
<organism evidence="2 3">
    <name type="scientific">Rossellomorea oryzaecorticis</name>
    <dbReference type="NCBI Taxonomy" id="1396505"/>
    <lineage>
        <taxon>Bacteria</taxon>
        <taxon>Bacillati</taxon>
        <taxon>Bacillota</taxon>
        <taxon>Bacilli</taxon>
        <taxon>Bacillales</taxon>
        <taxon>Bacillaceae</taxon>
        <taxon>Rossellomorea</taxon>
    </lineage>
</organism>
<accession>A0ABU9K5Y3</accession>
<gene>
    <name evidence="2" type="ORF">AAEO50_04290</name>
</gene>
<evidence type="ECO:0000259" key="1">
    <source>
        <dbReference type="Pfam" id="PF16112"/>
    </source>
</evidence>
<dbReference type="InterPro" id="IPR032257">
    <property type="entry name" value="DUF4830"/>
</dbReference>
<sequence length="123" mass="13747">MRFPIFLIIFTSVLLTACGKDIPDGHEELLEDNGWSIQAQDSQDTLLVKDVEPMNAMNMRKAGFDISLYEGKEITVTHYDIKEKYKGEHELQAAIYELNGEIIGSVGVVENAETGVVSLDQKK</sequence>
<name>A0ABU9K5Y3_9BACI</name>
<dbReference type="Pfam" id="PF16112">
    <property type="entry name" value="DUF4830"/>
    <property type="match status" value="1"/>
</dbReference>
<dbReference type="RefSeq" id="WP_341980790.1">
    <property type="nucleotide sequence ID" value="NZ_JBBYAF010000005.1"/>
</dbReference>
<feature type="domain" description="DUF4830" evidence="1">
    <location>
        <begin position="59"/>
        <end position="105"/>
    </location>
</feature>
<proteinExistence type="predicted"/>
<dbReference type="PROSITE" id="PS51257">
    <property type="entry name" value="PROKAR_LIPOPROTEIN"/>
    <property type="match status" value="1"/>
</dbReference>
<evidence type="ECO:0000313" key="2">
    <source>
        <dbReference type="EMBL" id="MEL3971491.1"/>
    </source>
</evidence>
<dbReference type="Proteomes" id="UP001389717">
    <property type="component" value="Unassembled WGS sequence"/>
</dbReference>